<feature type="transmembrane region" description="Helical" evidence="8">
    <location>
        <begin position="969"/>
        <end position="987"/>
    </location>
</feature>
<feature type="transmembrane region" description="Helical" evidence="8">
    <location>
        <begin position="757"/>
        <end position="775"/>
    </location>
</feature>
<dbReference type="PANTHER" id="PTHR12266:SF0">
    <property type="entry name" value="MITOCHONDRIAL SODIUM_CALCIUM EXCHANGER PROTEIN"/>
    <property type="match status" value="1"/>
</dbReference>
<evidence type="ECO:0000256" key="2">
    <source>
        <dbReference type="ARBA" id="ARBA00008170"/>
    </source>
</evidence>
<keyword evidence="5 8" id="KW-1133">Transmembrane helix</keyword>
<dbReference type="AlphaFoldDB" id="A0A8H7AQS7"/>
<evidence type="ECO:0000256" key="7">
    <source>
        <dbReference type="SAM" id="MobiDB-lite"/>
    </source>
</evidence>
<feature type="domain" description="Sodium/calcium exchanger membrane region" evidence="9">
    <location>
        <begin position="105"/>
        <end position="244"/>
    </location>
</feature>
<accession>A0A8H7AQS7</accession>
<evidence type="ECO:0000313" key="11">
    <source>
        <dbReference type="Proteomes" id="UP000606974"/>
    </source>
</evidence>
<evidence type="ECO:0000256" key="6">
    <source>
        <dbReference type="ARBA" id="ARBA00023136"/>
    </source>
</evidence>
<gene>
    <name evidence="10" type="ORF">GJ744_007704</name>
</gene>
<dbReference type="InterPro" id="IPR004837">
    <property type="entry name" value="NaCa_Exmemb"/>
</dbReference>
<feature type="compositionally biased region" description="Basic and acidic residues" evidence="7">
    <location>
        <begin position="522"/>
        <end position="531"/>
    </location>
</feature>
<evidence type="ECO:0000256" key="3">
    <source>
        <dbReference type="ARBA" id="ARBA00022448"/>
    </source>
</evidence>
<evidence type="ECO:0000256" key="8">
    <source>
        <dbReference type="SAM" id="Phobius"/>
    </source>
</evidence>
<feature type="compositionally biased region" description="Polar residues" evidence="7">
    <location>
        <begin position="532"/>
        <end position="543"/>
    </location>
</feature>
<evidence type="ECO:0000256" key="5">
    <source>
        <dbReference type="ARBA" id="ARBA00022989"/>
    </source>
</evidence>
<keyword evidence="3" id="KW-0813">Transport</keyword>
<dbReference type="GO" id="GO:0006874">
    <property type="term" value="P:intracellular calcium ion homeostasis"/>
    <property type="evidence" value="ECO:0007669"/>
    <property type="project" value="TreeGrafter"/>
</dbReference>
<feature type="transmembrane region" description="Helical" evidence="8">
    <location>
        <begin position="232"/>
        <end position="250"/>
    </location>
</feature>
<keyword evidence="6 8" id="KW-0472">Membrane</keyword>
<comment type="similarity">
    <text evidence="2">Belongs to the Ca(2+):cation antiporter (CaCA) (TC 2.A.19) family.</text>
</comment>
<feature type="region of interest" description="Disordered" evidence="7">
    <location>
        <begin position="487"/>
        <end position="600"/>
    </location>
</feature>
<feature type="compositionally biased region" description="Polar residues" evidence="7">
    <location>
        <begin position="576"/>
        <end position="588"/>
    </location>
</feature>
<feature type="region of interest" description="Disordered" evidence="7">
    <location>
        <begin position="333"/>
        <end position="352"/>
    </location>
</feature>
<feature type="transmembrane region" description="Helical" evidence="8">
    <location>
        <begin position="201"/>
        <end position="220"/>
    </location>
</feature>
<feature type="region of interest" description="Disordered" evidence="7">
    <location>
        <begin position="387"/>
        <end position="438"/>
    </location>
</feature>
<feature type="transmembrane region" description="Helical" evidence="8">
    <location>
        <begin position="168"/>
        <end position="189"/>
    </location>
</feature>
<organism evidence="10 11">
    <name type="scientific">Endocarpon pusillum</name>
    <dbReference type="NCBI Taxonomy" id="364733"/>
    <lineage>
        <taxon>Eukaryota</taxon>
        <taxon>Fungi</taxon>
        <taxon>Dikarya</taxon>
        <taxon>Ascomycota</taxon>
        <taxon>Pezizomycotina</taxon>
        <taxon>Eurotiomycetes</taxon>
        <taxon>Chaetothyriomycetidae</taxon>
        <taxon>Verrucariales</taxon>
        <taxon>Verrucariaceae</taxon>
        <taxon>Endocarpon</taxon>
    </lineage>
</organism>
<evidence type="ECO:0000313" key="10">
    <source>
        <dbReference type="EMBL" id="KAF7513653.1"/>
    </source>
</evidence>
<dbReference type="InterPro" id="IPR044880">
    <property type="entry name" value="NCX_ion-bd_dom_sf"/>
</dbReference>
<dbReference type="OrthoDB" id="407410at2759"/>
<dbReference type="Proteomes" id="UP000606974">
    <property type="component" value="Unassembled WGS sequence"/>
</dbReference>
<feature type="transmembrane region" description="Helical" evidence="8">
    <location>
        <begin position="98"/>
        <end position="117"/>
    </location>
</feature>
<protein>
    <recommendedName>
        <fullName evidence="9">Sodium/calcium exchanger membrane region domain-containing protein</fullName>
    </recommendedName>
</protein>
<dbReference type="InterPro" id="IPR051359">
    <property type="entry name" value="CaCA_antiporter"/>
</dbReference>
<proteinExistence type="inferred from homology"/>
<reference evidence="10" key="1">
    <citation type="submission" date="2020-02" db="EMBL/GenBank/DDBJ databases">
        <authorList>
            <person name="Palmer J.M."/>
        </authorList>
    </citation>
    <scope>NUCLEOTIDE SEQUENCE</scope>
    <source>
        <strain evidence="10">EPUS1.4</strain>
        <tissue evidence="10">Thallus</tissue>
    </source>
</reference>
<comment type="caution">
    <text evidence="10">The sequence shown here is derived from an EMBL/GenBank/DDBJ whole genome shotgun (WGS) entry which is preliminary data.</text>
</comment>
<dbReference type="Pfam" id="PF01699">
    <property type="entry name" value="Na_Ca_ex"/>
    <property type="match status" value="2"/>
</dbReference>
<feature type="domain" description="Sodium/calcium exchanger membrane region" evidence="9">
    <location>
        <begin position="823"/>
        <end position="981"/>
    </location>
</feature>
<feature type="transmembrane region" description="Helical" evidence="8">
    <location>
        <begin position="820"/>
        <end position="837"/>
    </location>
</feature>
<dbReference type="GO" id="GO:0016020">
    <property type="term" value="C:membrane"/>
    <property type="evidence" value="ECO:0007669"/>
    <property type="project" value="UniProtKB-SubCell"/>
</dbReference>
<dbReference type="EMBL" id="JAACFV010000004">
    <property type="protein sequence ID" value="KAF7513653.1"/>
    <property type="molecule type" value="Genomic_DNA"/>
</dbReference>
<feature type="transmembrane region" description="Helical" evidence="8">
    <location>
        <begin position="885"/>
        <end position="912"/>
    </location>
</feature>
<feature type="transmembrane region" description="Helical" evidence="8">
    <location>
        <begin position="932"/>
        <end position="957"/>
    </location>
</feature>
<dbReference type="PANTHER" id="PTHR12266">
    <property type="entry name" value="NA+/CA2+ K+ INDEPENDENT EXCHANGER"/>
    <property type="match status" value="1"/>
</dbReference>
<dbReference type="GO" id="GO:0008324">
    <property type="term" value="F:monoatomic cation transmembrane transporter activity"/>
    <property type="evidence" value="ECO:0007669"/>
    <property type="project" value="TreeGrafter"/>
</dbReference>
<comment type="subcellular location">
    <subcellularLocation>
        <location evidence="1">Membrane</location>
        <topology evidence="1">Multi-pass membrane protein</topology>
    </subcellularLocation>
</comment>
<evidence type="ECO:0000256" key="1">
    <source>
        <dbReference type="ARBA" id="ARBA00004141"/>
    </source>
</evidence>
<evidence type="ECO:0000259" key="9">
    <source>
        <dbReference type="Pfam" id="PF01699"/>
    </source>
</evidence>
<keyword evidence="4 8" id="KW-0812">Transmembrane</keyword>
<sequence>MNAPPKRERPAGRTFYTTVLAISTIAALSFINHHRGNAGLSHQLEGRSLVFRRDEECRLVYRFPDKCAFVKANCPDEEAGLISYLQLYYCAHSNVQPIVFGILVIWIGLLFSTIGIAASDFLCINLSTISSILGMSESLAGVTFLAFGNGSPDVFSTFAAMSSHSGSLAVGELIGAASFITAVVAGSMALVRPFKVTRKSFVRDVSFFVVAACFSMVFLADGRLHTWECACMVGFYLFYVIFVVTWHWWLTRRQRRRLRETAARLHHNIPRTQELDVAEVEEDEEAPAGETTRLLRPVSEDDFAGLEGNITPAWKEQDDDDDDAQRDRHLAEIQSNMRVSKPPRGERRNTINPIRPSLVGALEFRSVLNSLGKRSMHAPHINLRRYSDDPSAVLGQGNGQTSEAAHARSHSHHQGDQSGLRASHNVSGRGRTVSANDAAGLRLQKPALCGGDTLSDSGIKISSPLLESQSQASSTPGLSPVLGSPILFVSPPASSQASRDHSSEPPQIRLPDRLAPPGPSFHRPDYFDQAHDTSPTSNLSPNMGSKPDVPRISIPQPHSPTLSPSSPLSAFPLYTDTPTHLTSATSRPPSIRLPEPTLSPQSIHELPYAAENYEDDNESKLRGYTWWPYKYLPPPQVIARTLFPTIYSWRGKSIWNKLLGIVSVPSVFLLTITLPVVETENRRAPLEAPSGLMTPRENPRLRTGSRVQLPLDSPETPVQPFEVPIHPSKQNSLEVSHGHALNNLDDDMSKPKEWNRWLVCLQLFTAPLFTIMIIWTNLDDDHDVPSFIRAVLCSLLLSLVCLLILLATTTPDHRPKYRSLLCFLGFAIAIAWISTIANEVVGVLKAFGIILGISDAILGLTIFAVGNSLGDLVADITVAKLGYSVMALSACFGGPMLNILLGIGVSGLYITIRHGAKAHHKHPDRPIEYQPYEITVSNTLLISGITLLVTLVGLLVVVPLNGWMMDRKVGLGLICLWTLSTMGNVIVEVSGWGGDLAAY</sequence>
<keyword evidence="11" id="KW-1185">Reference proteome</keyword>
<name>A0A8H7AQS7_9EURO</name>
<evidence type="ECO:0000256" key="4">
    <source>
        <dbReference type="ARBA" id="ARBA00022692"/>
    </source>
</evidence>
<feature type="transmembrane region" description="Helical" evidence="8">
    <location>
        <begin position="787"/>
        <end position="808"/>
    </location>
</feature>
<feature type="transmembrane region" description="Helical" evidence="8">
    <location>
        <begin position="129"/>
        <end position="148"/>
    </location>
</feature>
<feature type="compositionally biased region" description="Low complexity" evidence="7">
    <location>
        <begin position="555"/>
        <end position="573"/>
    </location>
</feature>
<dbReference type="Gene3D" id="1.20.1420.30">
    <property type="entry name" value="NCX, central ion-binding region"/>
    <property type="match status" value="2"/>
</dbReference>
<feature type="transmembrane region" description="Helical" evidence="8">
    <location>
        <begin position="843"/>
        <end position="865"/>
    </location>
</feature>
<feature type="transmembrane region" description="Helical" evidence="8">
    <location>
        <begin position="12"/>
        <end position="31"/>
    </location>
</feature>